<keyword evidence="2" id="KW-0732">Signal</keyword>
<dbReference type="PANTHER" id="PTHR14269:SF43">
    <property type="entry name" value="HALOACID DEHALOGENASE-LIKE HYDROLASE DOMAIN-CONTAINING 5"/>
    <property type="match status" value="1"/>
</dbReference>
<evidence type="ECO:0000256" key="1">
    <source>
        <dbReference type="ARBA" id="ARBA00007958"/>
    </source>
</evidence>
<comment type="similarity">
    <text evidence="1">Belongs to the HAD-like hydrolase superfamily.</text>
</comment>
<dbReference type="GO" id="GO:0046474">
    <property type="term" value="P:glycerophospholipid biosynthetic process"/>
    <property type="evidence" value="ECO:0007669"/>
    <property type="project" value="TreeGrafter"/>
</dbReference>
<sequence>MWCRGFMQQTVRHVSTFRQAGVLFDVDGVLLRGRSVIPAARRAVRKLLDINNNFLFPVVFVTNAGSCQRHHKAQQLSHLLDVQISPDQVVLSHSPLQMMKSFHNKCVLVSGQGPVTTIANTLGFQKVLSMEQLAQHHPLLDMVEHNRRPTPPSSSLQSLPQIQAIILFGEPIRWETNLQLLIDVLLTNGRPDHAYATELSTQLPVLACNMDLLWMAEAPSPRFGHGMFLLCLESVYKKLTGRELQYEAVLGKPSLLTYQYAEQLLRLQNHNHKLTTIYAVGDNLMTDIYGANRYNRYLAQQHASVVTTTKLVAKGTESQVTMAEDELVSADQCQSILVCTGVYNPRSPLPSDQSGAITEAVFHGQGNLVLEPDLVEPCHVVEDVEAAVDLLLQREGAVTSDLP</sequence>
<name>A0A6P7K877_9TELE</name>
<dbReference type="InterPro" id="IPR050324">
    <property type="entry name" value="CDP-alcohol_PTase-I"/>
</dbReference>
<keyword evidence="4" id="KW-1185">Reference proteome</keyword>
<organism evidence="4 5">
    <name type="scientific">Parambassis ranga</name>
    <name type="common">Indian glassy fish</name>
    <dbReference type="NCBI Taxonomy" id="210632"/>
    <lineage>
        <taxon>Eukaryota</taxon>
        <taxon>Metazoa</taxon>
        <taxon>Chordata</taxon>
        <taxon>Craniata</taxon>
        <taxon>Vertebrata</taxon>
        <taxon>Euteleostomi</taxon>
        <taxon>Actinopterygii</taxon>
        <taxon>Neopterygii</taxon>
        <taxon>Teleostei</taxon>
        <taxon>Neoteleostei</taxon>
        <taxon>Acanthomorphata</taxon>
        <taxon>Ovalentaria</taxon>
        <taxon>Ambassidae</taxon>
        <taxon>Parambassis</taxon>
    </lineage>
</organism>
<proteinExistence type="inferred from homology"/>
<dbReference type="Gene3D" id="3.40.50.1000">
    <property type="entry name" value="HAD superfamily/HAD-like"/>
    <property type="match status" value="2"/>
</dbReference>
<dbReference type="SUPFAM" id="SSF56784">
    <property type="entry name" value="HAD-like"/>
    <property type="match status" value="1"/>
</dbReference>
<dbReference type="Pfam" id="PF13344">
    <property type="entry name" value="Hydrolase_6"/>
    <property type="match status" value="1"/>
</dbReference>
<dbReference type="GeneID" id="114451246"/>
<evidence type="ECO:0000256" key="2">
    <source>
        <dbReference type="ARBA" id="ARBA00022729"/>
    </source>
</evidence>
<evidence type="ECO:0000313" key="5">
    <source>
        <dbReference type="RefSeq" id="XP_028285625.1"/>
    </source>
</evidence>
<dbReference type="PANTHER" id="PTHR14269">
    <property type="entry name" value="CDP-DIACYLGLYCEROL--GLYCEROL-3-PHOSPHATE 3-PHOSPHATIDYLTRANSFERASE-RELATED"/>
    <property type="match status" value="1"/>
</dbReference>
<dbReference type="InParanoid" id="A0A6P7K877"/>
<dbReference type="GO" id="GO:0005739">
    <property type="term" value="C:mitochondrion"/>
    <property type="evidence" value="ECO:0007669"/>
    <property type="project" value="TreeGrafter"/>
</dbReference>
<dbReference type="InterPro" id="IPR036412">
    <property type="entry name" value="HAD-like_sf"/>
</dbReference>
<dbReference type="AlphaFoldDB" id="A0A6P7K877"/>
<dbReference type="FunFam" id="3.40.50.1000:FF:000081">
    <property type="entry name" value="Haloacid dehalogenase like hydrolase domain containing 5"/>
    <property type="match status" value="1"/>
</dbReference>
<dbReference type="InterPro" id="IPR023214">
    <property type="entry name" value="HAD_sf"/>
</dbReference>
<protein>
    <recommendedName>
        <fullName evidence="3">Haloacid dehalogenase-like hydrolase domain-containing 5</fullName>
    </recommendedName>
</protein>
<dbReference type="InterPro" id="IPR006357">
    <property type="entry name" value="HAD-SF_hydro_IIA"/>
</dbReference>
<reference evidence="5" key="1">
    <citation type="submission" date="2025-08" db="UniProtKB">
        <authorList>
            <consortium name="RefSeq"/>
        </authorList>
    </citation>
    <scope>IDENTIFICATION</scope>
</reference>
<dbReference type="RefSeq" id="XP_028285625.1">
    <property type="nucleotide sequence ID" value="XM_028429824.1"/>
</dbReference>
<dbReference type="OrthoDB" id="10251048at2759"/>
<accession>A0A6P7K877</accession>
<dbReference type="NCBIfam" id="TIGR01460">
    <property type="entry name" value="HAD-SF-IIA"/>
    <property type="match status" value="1"/>
</dbReference>
<evidence type="ECO:0000256" key="3">
    <source>
        <dbReference type="ARBA" id="ARBA00069384"/>
    </source>
</evidence>
<dbReference type="Proteomes" id="UP000515145">
    <property type="component" value="Chromosome 18"/>
</dbReference>
<dbReference type="InterPro" id="IPR006353">
    <property type="entry name" value="HAD-SF_hydro_IIA_CECR5"/>
</dbReference>
<dbReference type="Pfam" id="PF13242">
    <property type="entry name" value="Hydrolase_like"/>
    <property type="match status" value="1"/>
</dbReference>
<dbReference type="NCBIfam" id="TIGR01456">
    <property type="entry name" value="CECR5"/>
    <property type="match status" value="1"/>
</dbReference>
<gene>
    <name evidence="5" type="primary">LOC114451246</name>
</gene>
<evidence type="ECO:0000313" key="4">
    <source>
        <dbReference type="Proteomes" id="UP000515145"/>
    </source>
</evidence>